<dbReference type="GO" id="GO:0015771">
    <property type="term" value="P:trehalose transport"/>
    <property type="evidence" value="ECO:0007669"/>
    <property type="project" value="TreeGrafter"/>
</dbReference>
<comment type="caution">
    <text evidence="16">The sequence shown here is derived from an EMBL/GenBank/DDBJ whole genome shotgun (WGS) entry which is preliminary data.</text>
</comment>
<evidence type="ECO:0000256" key="2">
    <source>
        <dbReference type="ARBA" id="ARBA00022448"/>
    </source>
</evidence>
<dbReference type="InterPro" id="IPR001127">
    <property type="entry name" value="PTS_EIIA_1_perm"/>
</dbReference>
<evidence type="ECO:0000256" key="4">
    <source>
        <dbReference type="ARBA" id="ARBA00022597"/>
    </source>
</evidence>
<evidence type="ECO:0000259" key="15">
    <source>
        <dbReference type="PROSITE" id="PS51103"/>
    </source>
</evidence>
<keyword evidence="8" id="KW-0418">Kinase</keyword>
<dbReference type="SUPFAM" id="SSF51261">
    <property type="entry name" value="Duplicated hybrid motif"/>
    <property type="match status" value="1"/>
</dbReference>
<dbReference type="SUPFAM" id="SSF55604">
    <property type="entry name" value="Glucose permease domain IIB"/>
    <property type="match status" value="1"/>
</dbReference>
<feature type="transmembrane region" description="Helical" evidence="12">
    <location>
        <begin position="146"/>
        <end position="166"/>
    </location>
</feature>
<sequence>MNKYDGLARIIIQNVGGKSNIISLTHCITRLRFKLKDESKANTDILKNTEGIVTVVQSGGQYQVVIGNHVPDVYKTVCEVGHIQNTSSSDVEEEEDDNQNLLNKFIAIISAVFTPFLGVLGAAGMIKGFNALFVAIGLYPNTSGTYMVLQATGDAFFYFLPIVLGYTASKKFKVNEFVGMAIGMAMLYPDLAAKMSGESIMTLFAGVPIVESSVFITFLKIPVILMNYSSTVVPIILAVALAAKVEKFFKKMIPDVVKLFLVPFFTLLISVPLTLIIVGPIATWLSNLIGAGLSALIAVSPILAGLILGALWQVFVIFGLHWGVVPIALNNMMTLGYDTVLSGVFAASFAQTAVIIAIFIKTKDKKLKSLAIPAIVSGFFGVTEPAIYGISLPKKKPFVISCIGAAIGGAIAGLTNLTGYTLGGLGIFGFTGYINISNGDTTGVLYAAISALVAMVVSFILTMVTYRDEEKASQNKVTTTSQNKVTSIASPVTGEVMDLSKIEDDAFASGALGKGVAIVPTDGKIVAPCDGEISTFFPTGHAFGIVSDTGAEVLVHIGLDTVKLNGKYFNVKAKQGDKVKKGQLLLEVDLNGIQSEGYSIHTPIIITNSNDYVDVVYDINKKVSSGEDLIQLL</sequence>
<dbReference type="Pfam" id="PF02378">
    <property type="entry name" value="PTS_EIIC"/>
    <property type="match status" value="1"/>
</dbReference>
<feature type="domain" description="PTS EIIC type-1" evidence="15">
    <location>
        <begin position="107"/>
        <end position="477"/>
    </location>
</feature>
<evidence type="ECO:0000259" key="13">
    <source>
        <dbReference type="PROSITE" id="PS51093"/>
    </source>
</evidence>
<evidence type="ECO:0000256" key="6">
    <source>
        <dbReference type="ARBA" id="ARBA00022683"/>
    </source>
</evidence>
<keyword evidence="4" id="KW-0762">Sugar transport</keyword>
<evidence type="ECO:0000256" key="3">
    <source>
        <dbReference type="ARBA" id="ARBA00022475"/>
    </source>
</evidence>
<evidence type="ECO:0000256" key="7">
    <source>
        <dbReference type="ARBA" id="ARBA00022692"/>
    </source>
</evidence>
<dbReference type="PANTHER" id="PTHR30175:SF1">
    <property type="entry name" value="PTS SYSTEM ARBUTIN-, CELLOBIOSE-, AND SALICIN-SPECIFIC EIIBC COMPONENT-RELATED"/>
    <property type="match status" value="1"/>
</dbReference>
<dbReference type="InterPro" id="IPR003352">
    <property type="entry name" value="PTS_EIIC"/>
</dbReference>
<evidence type="ECO:0000313" key="16">
    <source>
        <dbReference type="EMBL" id="KAB1441044.1"/>
    </source>
</evidence>
<dbReference type="Pfam" id="PF00358">
    <property type="entry name" value="PTS_EIIA_1"/>
    <property type="match status" value="1"/>
</dbReference>
<feature type="transmembrane region" description="Helical" evidence="12">
    <location>
        <begin position="341"/>
        <end position="360"/>
    </location>
</feature>
<dbReference type="PROSITE" id="PS51098">
    <property type="entry name" value="PTS_EIIB_TYPE_1"/>
    <property type="match status" value="1"/>
</dbReference>
<dbReference type="PROSITE" id="PS00371">
    <property type="entry name" value="PTS_EIIA_TYPE_1_HIS"/>
    <property type="match status" value="1"/>
</dbReference>
<dbReference type="GO" id="GO:0016301">
    <property type="term" value="F:kinase activity"/>
    <property type="evidence" value="ECO:0007669"/>
    <property type="project" value="UniProtKB-KW"/>
</dbReference>
<evidence type="ECO:0000313" key="17">
    <source>
        <dbReference type="Proteomes" id="UP000461768"/>
    </source>
</evidence>
<keyword evidence="3" id="KW-1003">Cell membrane</keyword>
<evidence type="ECO:0000256" key="8">
    <source>
        <dbReference type="ARBA" id="ARBA00022777"/>
    </source>
</evidence>
<reference evidence="16 17" key="2">
    <citation type="submission" date="2020-02" db="EMBL/GenBank/DDBJ databases">
        <title>Candidatus Galacturonibacter soehngenii shows hetero-acetogenic catabolism of galacturonic acid but lacks a canonical carbon monoxide dehydrogenase/acetyl-CoA synthase complex.</title>
        <authorList>
            <person name="Diender M."/>
            <person name="Stouten G.R."/>
            <person name="Petersen J.F."/>
            <person name="Nielsen P.H."/>
            <person name="Dueholm M.S."/>
            <person name="Pronk J.T."/>
            <person name="Van Loosdrecht M.C.M."/>
        </authorList>
    </citation>
    <scope>NUCLEOTIDE SEQUENCE [LARGE SCALE GENOMIC DNA]</scope>
    <source>
        <strain evidence="16">GalUA</strain>
    </source>
</reference>
<dbReference type="PROSITE" id="PS51103">
    <property type="entry name" value="PTS_EIIC_TYPE_1"/>
    <property type="match status" value="1"/>
</dbReference>
<reference evidence="16 17" key="1">
    <citation type="submission" date="2019-09" db="EMBL/GenBank/DDBJ databases">
        <authorList>
            <person name="Valk L.C."/>
        </authorList>
    </citation>
    <scope>NUCLEOTIDE SEQUENCE [LARGE SCALE GENOMIC DNA]</scope>
    <source>
        <strain evidence="16">GalUA</strain>
    </source>
</reference>
<gene>
    <name evidence="16" type="ORF">F7O84_00745</name>
</gene>
<feature type="transmembrane region" description="Helical" evidence="12">
    <location>
        <begin position="105"/>
        <end position="126"/>
    </location>
</feature>
<dbReference type="FunFam" id="3.30.1360.60:FF:000001">
    <property type="entry name" value="PTS system glucose-specific IIBC component PtsG"/>
    <property type="match status" value="1"/>
</dbReference>
<keyword evidence="6" id="KW-0598">Phosphotransferase system</keyword>
<dbReference type="Gene3D" id="2.70.70.10">
    <property type="entry name" value="Glucose Permease (Domain IIA)"/>
    <property type="match status" value="1"/>
</dbReference>
<evidence type="ECO:0000259" key="14">
    <source>
        <dbReference type="PROSITE" id="PS51098"/>
    </source>
</evidence>
<dbReference type="GO" id="GO:0005886">
    <property type="term" value="C:plasma membrane"/>
    <property type="evidence" value="ECO:0007669"/>
    <property type="project" value="UniProtKB-SubCell"/>
</dbReference>
<keyword evidence="2" id="KW-0813">Transport</keyword>
<protein>
    <submittedName>
        <fullName evidence="16">PTS beta-glucoside transporter subunit IIABC</fullName>
    </submittedName>
</protein>
<evidence type="ECO:0000256" key="12">
    <source>
        <dbReference type="SAM" id="Phobius"/>
    </source>
</evidence>
<feature type="transmembrane region" description="Helical" evidence="12">
    <location>
        <begin position="398"/>
        <end position="423"/>
    </location>
</feature>
<dbReference type="PANTHER" id="PTHR30175">
    <property type="entry name" value="PHOSPHOTRANSFERASE SYSTEM TRANSPORT PROTEIN"/>
    <property type="match status" value="1"/>
</dbReference>
<dbReference type="InterPro" id="IPR018113">
    <property type="entry name" value="PTrfase_EIIB_Cys"/>
</dbReference>
<dbReference type="Pfam" id="PF00367">
    <property type="entry name" value="PTS_EIIB"/>
    <property type="match status" value="1"/>
</dbReference>
<dbReference type="AlphaFoldDB" id="A0A7V7QP58"/>
<dbReference type="InterPro" id="IPR036878">
    <property type="entry name" value="Glu_permease_IIB"/>
</dbReference>
<dbReference type="EMBL" id="WAGX01000002">
    <property type="protein sequence ID" value="KAB1441044.1"/>
    <property type="molecule type" value="Genomic_DNA"/>
</dbReference>
<name>A0A7V7QP58_9FIRM</name>
<dbReference type="PROSITE" id="PS01035">
    <property type="entry name" value="PTS_EIIB_TYPE_1_CYS"/>
    <property type="match status" value="1"/>
</dbReference>
<dbReference type="NCBIfam" id="TIGR01995">
    <property type="entry name" value="PTS-II-ABC-beta"/>
    <property type="match status" value="1"/>
</dbReference>
<evidence type="ECO:0000256" key="11">
    <source>
        <dbReference type="PROSITE-ProRule" id="PRU00421"/>
    </source>
</evidence>
<keyword evidence="9 12" id="KW-1133">Transmembrane helix</keyword>
<dbReference type="GO" id="GO:0009401">
    <property type="term" value="P:phosphoenolpyruvate-dependent sugar phosphotransferase system"/>
    <property type="evidence" value="ECO:0007669"/>
    <property type="project" value="UniProtKB-KW"/>
</dbReference>
<dbReference type="Gene3D" id="3.30.1360.60">
    <property type="entry name" value="Glucose permease domain IIB"/>
    <property type="match status" value="1"/>
</dbReference>
<feature type="active site" description="Phosphocysteine intermediate; for EIIB activity" evidence="11">
    <location>
        <position position="27"/>
    </location>
</feature>
<comment type="subcellular location">
    <subcellularLocation>
        <location evidence="1">Cell membrane</location>
        <topology evidence="1">Multi-pass membrane protein</topology>
    </subcellularLocation>
</comment>
<evidence type="ECO:0000256" key="9">
    <source>
        <dbReference type="ARBA" id="ARBA00022989"/>
    </source>
</evidence>
<keyword evidence="10 12" id="KW-0472">Membrane</keyword>
<dbReference type="InterPro" id="IPR001996">
    <property type="entry name" value="PTS_IIB_1"/>
</dbReference>
<dbReference type="Proteomes" id="UP000461768">
    <property type="component" value="Unassembled WGS sequence"/>
</dbReference>
<dbReference type="FunFam" id="2.70.70.10:FF:000001">
    <property type="entry name" value="PTS system glucose-specific IIA component"/>
    <property type="match status" value="1"/>
</dbReference>
<dbReference type="GO" id="GO:0008982">
    <property type="term" value="F:protein-N(PI)-phosphohistidine-sugar phosphotransferase activity"/>
    <property type="evidence" value="ECO:0007669"/>
    <property type="project" value="InterPro"/>
</dbReference>
<feature type="transmembrane region" description="Helical" evidence="12">
    <location>
        <begin position="225"/>
        <end position="245"/>
    </location>
</feature>
<keyword evidence="17" id="KW-1185">Reference proteome</keyword>
<evidence type="ECO:0000256" key="1">
    <source>
        <dbReference type="ARBA" id="ARBA00004651"/>
    </source>
</evidence>
<dbReference type="CDD" id="cd00212">
    <property type="entry name" value="PTS_IIB_glc"/>
    <property type="match status" value="1"/>
</dbReference>
<feature type="domain" description="PTS EIIB type-1" evidence="14">
    <location>
        <begin position="5"/>
        <end position="87"/>
    </location>
</feature>
<dbReference type="NCBIfam" id="TIGR00830">
    <property type="entry name" value="PTBA"/>
    <property type="match status" value="1"/>
</dbReference>
<dbReference type="RefSeq" id="WP_151140748.1">
    <property type="nucleotide sequence ID" value="NZ_WAGX01000002.1"/>
</dbReference>
<dbReference type="InterPro" id="IPR011297">
    <property type="entry name" value="PTS_IIABC_b_glu"/>
</dbReference>
<dbReference type="PROSITE" id="PS51093">
    <property type="entry name" value="PTS_EIIA_TYPE_1"/>
    <property type="match status" value="1"/>
</dbReference>
<proteinExistence type="predicted"/>
<dbReference type="InterPro" id="IPR050558">
    <property type="entry name" value="PTS_Sugar-Specific_Components"/>
</dbReference>
<evidence type="ECO:0000256" key="10">
    <source>
        <dbReference type="ARBA" id="ARBA00023136"/>
    </source>
</evidence>
<dbReference type="InterPro" id="IPR011055">
    <property type="entry name" value="Dup_hybrid_motif"/>
</dbReference>
<feature type="transmembrane region" description="Helical" evidence="12">
    <location>
        <begin position="443"/>
        <end position="466"/>
    </location>
</feature>
<accession>A0A7V7QP58</accession>
<feature type="domain" description="PTS EIIA type-1" evidence="13">
    <location>
        <begin position="504"/>
        <end position="608"/>
    </location>
</feature>
<keyword evidence="7 12" id="KW-0812">Transmembrane</keyword>
<dbReference type="GO" id="GO:0090589">
    <property type="term" value="F:protein-phosphocysteine-trehalose phosphotransferase system transporter activity"/>
    <property type="evidence" value="ECO:0007669"/>
    <property type="project" value="TreeGrafter"/>
</dbReference>
<organism evidence="16 17">
    <name type="scientific">Candidatus Galacturonatibacter soehngenii</name>
    <dbReference type="NCBI Taxonomy" id="2307010"/>
    <lineage>
        <taxon>Bacteria</taxon>
        <taxon>Bacillati</taxon>
        <taxon>Bacillota</taxon>
        <taxon>Clostridia</taxon>
        <taxon>Lachnospirales</taxon>
        <taxon>Lachnospiraceae</taxon>
        <taxon>Candidatus Galacturonatibacter</taxon>
    </lineage>
</organism>
<dbReference type="OrthoDB" id="92465at2"/>
<feature type="transmembrane region" description="Helical" evidence="12">
    <location>
        <begin position="257"/>
        <end position="278"/>
    </location>
</feature>
<evidence type="ECO:0000256" key="5">
    <source>
        <dbReference type="ARBA" id="ARBA00022679"/>
    </source>
</evidence>
<keyword evidence="5" id="KW-0808">Transferase</keyword>
<dbReference type="InterPro" id="IPR013013">
    <property type="entry name" value="PTS_EIIC_1"/>
</dbReference>